<feature type="transmembrane region" description="Helical" evidence="2">
    <location>
        <begin position="91"/>
        <end position="113"/>
    </location>
</feature>
<comment type="caution">
    <text evidence="3">The sequence shown here is derived from an EMBL/GenBank/DDBJ whole genome shotgun (WGS) entry which is preliminary data.</text>
</comment>
<evidence type="ECO:0000313" key="4">
    <source>
        <dbReference type="Proteomes" id="UP000285146"/>
    </source>
</evidence>
<dbReference type="OrthoDB" id="5234032at2759"/>
<keyword evidence="4" id="KW-1185">Reference proteome</keyword>
<protein>
    <submittedName>
        <fullName evidence="3">Uncharacterized protein</fullName>
    </submittedName>
</protein>
<keyword evidence="2" id="KW-0812">Transmembrane</keyword>
<evidence type="ECO:0000256" key="2">
    <source>
        <dbReference type="SAM" id="Phobius"/>
    </source>
</evidence>
<evidence type="ECO:0000256" key="1">
    <source>
        <dbReference type="SAM" id="MobiDB-lite"/>
    </source>
</evidence>
<accession>A0A423XC69</accession>
<keyword evidence="2" id="KW-0472">Membrane</keyword>
<feature type="compositionally biased region" description="Low complexity" evidence="1">
    <location>
        <begin position="125"/>
        <end position="192"/>
    </location>
</feature>
<feature type="region of interest" description="Disordered" evidence="1">
    <location>
        <begin position="117"/>
        <end position="201"/>
    </location>
</feature>
<dbReference type="EMBL" id="LKEB01000018">
    <property type="protein sequence ID" value="ROW13609.1"/>
    <property type="molecule type" value="Genomic_DNA"/>
</dbReference>
<organism evidence="3 4">
    <name type="scientific">Cytospora leucostoma</name>
    <dbReference type="NCBI Taxonomy" id="1230097"/>
    <lineage>
        <taxon>Eukaryota</taxon>
        <taxon>Fungi</taxon>
        <taxon>Dikarya</taxon>
        <taxon>Ascomycota</taxon>
        <taxon>Pezizomycotina</taxon>
        <taxon>Sordariomycetes</taxon>
        <taxon>Sordariomycetidae</taxon>
        <taxon>Diaporthales</taxon>
        <taxon>Cytosporaceae</taxon>
        <taxon>Cytospora</taxon>
    </lineage>
</organism>
<reference evidence="3 4" key="1">
    <citation type="submission" date="2015-09" db="EMBL/GenBank/DDBJ databases">
        <title>Host preference determinants of Valsa canker pathogens revealed by comparative genomics.</title>
        <authorList>
            <person name="Yin Z."/>
            <person name="Huang L."/>
        </authorList>
    </citation>
    <scope>NUCLEOTIDE SEQUENCE [LARGE SCALE GENOMIC DNA]</scope>
    <source>
        <strain evidence="3 4">SXYLt</strain>
    </source>
</reference>
<evidence type="ECO:0000313" key="3">
    <source>
        <dbReference type="EMBL" id="ROW13609.1"/>
    </source>
</evidence>
<dbReference type="AlphaFoldDB" id="A0A423XC69"/>
<dbReference type="Proteomes" id="UP000285146">
    <property type="component" value="Unassembled WGS sequence"/>
</dbReference>
<sequence length="309" mass="32134">MDDSSSEEVFNAPPSQNRPRRFSQYAEANANPLPEIAVESVPEPSRNMEQLNCDDAASRHPVVEPDDPVDRRSSAVVYAGEAPSRFRRYRIWIIVGLVIAVIILTGTVVGVLVSKNNRGGGSGGSEHSTTSSSPATMSTGSTTLSASSSSGSSTTTTSSTTTAASSPVGPSTTSTSSSPAPSSTEPSSRAPTQSSTPSECADTSNYLTKVSFMNVVGGSGYNVRYYATDDATACCTYCYTQVTEGCDSWAWMGGFIGTACSMITGWKGSDSDDSCPQGHTTVNFQQTANNASQVGGVGPCATLVHHVLL</sequence>
<gene>
    <name evidence="3" type="ORF">VPNG_04622</name>
</gene>
<dbReference type="InParanoid" id="A0A423XC69"/>
<feature type="region of interest" description="Disordered" evidence="1">
    <location>
        <begin position="1"/>
        <end position="23"/>
    </location>
</feature>
<name>A0A423XC69_9PEZI</name>
<keyword evidence="2" id="KW-1133">Transmembrane helix</keyword>
<proteinExistence type="predicted"/>